<accession>A0A0J8U9A1</accession>
<comment type="caution">
    <text evidence="1">The sequence shown here is derived from an EMBL/GenBank/DDBJ whole genome shotgun (WGS) entry which is preliminary data.</text>
</comment>
<sequence length="72" mass="7859">MTNTGQTTIAQDAERFAGLDSERVFTDLAAGRFVSGYDVIAAAEQVARLHPELSDALNALTARVKSAHYFWD</sequence>
<evidence type="ECO:0000313" key="2">
    <source>
        <dbReference type="Proteomes" id="UP000037594"/>
    </source>
</evidence>
<proteinExistence type="predicted"/>
<dbReference type="OrthoDB" id="4762828at2"/>
<gene>
    <name evidence="1" type="ORF">ACT17_14955</name>
</gene>
<dbReference type="RefSeq" id="WP_048895934.1">
    <property type="nucleotide sequence ID" value="NZ_LFOD01000012.1"/>
</dbReference>
<reference evidence="1 2" key="1">
    <citation type="submission" date="2015-06" db="EMBL/GenBank/DDBJ databases">
        <title>Genome sequence of Mycobacterium conceptionense strain MLE.</title>
        <authorList>
            <person name="Greninger A.L."/>
            <person name="Cunningham G."/>
            <person name="Chiu C.Y."/>
            <person name="Miller S."/>
        </authorList>
    </citation>
    <scope>NUCLEOTIDE SEQUENCE [LARGE SCALE GENOMIC DNA]</scope>
    <source>
        <strain evidence="1 2">MLE</strain>
    </source>
</reference>
<dbReference type="Proteomes" id="UP000037594">
    <property type="component" value="Unassembled WGS sequence"/>
</dbReference>
<organism evidence="1 2">
    <name type="scientific">Mycolicibacterium conceptionense</name>
    <dbReference type="NCBI Taxonomy" id="451644"/>
    <lineage>
        <taxon>Bacteria</taxon>
        <taxon>Bacillati</taxon>
        <taxon>Actinomycetota</taxon>
        <taxon>Actinomycetes</taxon>
        <taxon>Mycobacteriales</taxon>
        <taxon>Mycobacteriaceae</taxon>
        <taxon>Mycolicibacterium</taxon>
    </lineage>
</organism>
<dbReference type="PATRIC" id="fig|451644.5.peg.3093"/>
<evidence type="ECO:0000313" key="1">
    <source>
        <dbReference type="EMBL" id="KMV17587.1"/>
    </source>
</evidence>
<dbReference type="AlphaFoldDB" id="A0A0J8U9A1"/>
<dbReference type="EMBL" id="LFOD01000012">
    <property type="protein sequence ID" value="KMV17587.1"/>
    <property type="molecule type" value="Genomic_DNA"/>
</dbReference>
<protein>
    <submittedName>
        <fullName evidence="1">Uncharacterized protein</fullName>
    </submittedName>
</protein>
<name>A0A0J8U9A1_9MYCO</name>